<feature type="domain" description="Transcriptional repressor PaaX-like C-terminal" evidence="2">
    <location>
        <begin position="165"/>
        <end position="251"/>
    </location>
</feature>
<keyword evidence="5" id="KW-1185">Reference proteome</keyword>
<evidence type="ECO:0000313" key="4">
    <source>
        <dbReference type="EMBL" id="TWE09357.1"/>
    </source>
</evidence>
<dbReference type="Pfam" id="PF08223">
    <property type="entry name" value="PaaX_C"/>
    <property type="match status" value="1"/>
</dbReference>
<reference evidence="4 5" key="1">
    <citation type="submission" date="2019-06" db="EMBL/GenBank/DDBJ databases">
        <title>Sequencing the genomes of 1000 actinobacteria strains.</title>
        <authorList>
            <person name="Klenk H.-P."/>
        </authorList>
    </citation>
    <scope>NUCLEOTIDE SEQUENCE [LARGE SCALE GENOMIC DNA]</scope>
    <source>
        <strain evidence="4 5">DSM 19560</strain>
    </source>
</reference>
<dbReference type="InterPro" id="IPR012906">
    <property type="entry name" value="PaaX-like_N"/>
</dbReference>
<organism evidence="4 5">
    <name type="scientific">Rudaeicoccus suwonensis</name>
    <dbReference type="NCBI Taxonomy" id="657409"/>
    <lineage>
        <taxon>Bacteria</taxon>
        <taxon>Bacillati</taxon>
        <taxon>Actinomycetota</taxon>
        <taxon>Actinomycetes</taxon>
        <taxon>Micrococcales</taxon>
        <taxon>Dermacoccaceae</taxon>
        <taxon>Rudaeicoccus</taxon>
    </lineage>
</organism>
<dbReference type="Pfam" id="PF07848">
    <property type="entry name" value="PaaX"/>
    <property type="match status" value="1"/>
</dbReference>
<name>A0A561E175_9MICO</name>
<dbReference type="InterPro" id="IPR013225">
    <property type="entry name" value="PaaX_C"/>
</dbReference>
<dbReference type="Proteomes" id="UP000318297">
    <property type="component" value="Unassembled WGS sequence"/>
</dbReference>
<dbReference type="RefSeq" id="WP_170226601.1">
    <property type="nucleotide sequence ID" value="NZ_VIVQ01000003.1"/>
</dbReference>
<evidence type="ECO:0000313" key="5">
    <source>
        <dbReference type="Proteomes" id="UP000318297"/>
    </source>
</evidence>
<evidence type="ECO:0000259" key="3">
    <source>
        <dbReference type="Pfam" id="PF20803"/>
    </source>
</evidence>
<proteinExistence type="predicted"/>
<dbReference type="InterPro" id="IPR011965">
    <property type="entry name" value="PaaX_trns_reg"/>
</dbReference>
<feature type="domain" description="Transcriptional repressor PaaX-like central Cas2-like" evidence="3">
    <location>
        <begin position="88"/>
        <end position="136"/>
    </location>
</feature>
<evidence type="ECO:0000259" key="1">
    <source>
        <dbReference type="Pfam" id="PF07848"/>
    </source>
</evidence>
<feature type="domain" description="Transcriptional repressor PaaX-like N-terminal" evidence="1">
    <location>
        <begin position="2"/>
        <end position="59"/>
    </location>
</feature>
<dbReference type="GO" id="GO:0006351">
    <property type="term" value="P:DNA-templated transcription"/>
    <property type="evidence" value="ECO:0007669"/>
    <property type="project" value="InterPro"/>
</dbReference>
<dbReference type="PANTHER" id="PTHR30319">
    <property type="entry name" value="PHENYLACETIC ACID REGULATOR-RELATED TRANSCRIPTIONAL REPRESSOR"/>
    <property type="match status" value="1"/>
</dbReference>
<dbReference type="Gene3D" id="3.30.70.2650">
    <property type="match status" value="1"/>
</dbReference>
<dbReference type="InterPro" id="IPR048846">
    <property type="entry name" value="PaaX-like_central"/>
</dbReference>
<dbReference type="EMBL" id="VIVQ01000003">
    <property type="protein sequence ID" value="TWE09357.1"/>
    <property type="molecule type" value="Genomic_DNA"/>
</dbReference>
<evidence type="ECO:0000259" key="2">
    <source>
        <dbReference type="Pfam" id="PF08223"/>
    </source>
</evidence>
<dbReference type="AlphaFoldDB" id="A0A561E175"/>
<dbReference type="PANTHER" id="PTHR30319:SF1">
    <property type="entry name" value="TRANSCRIPTIONAL REPRESSOR PAAX"/>
    <property type="match status" value="1"/>
</dbReference>
<gene>
    <name evidence="4" type="ORF">BKA23_3059</name>
</gene>
<dbReference type="Gene3D" id="1.20.58.1460">
    <property type="match status" value="1"/>
</dbReference>
<dbReference type="Gene3D" id="1.10.10.10">
    <property type="entry name" value="Winged helix-like DNA-binding domain superfamily/Winged helix DNA-binding domain"/>
    <property type="match status" value="1"/>
</dbReference>
<dbReference type="PIRSF" id="PIRSF020623">
    <property type="entry name" value="PaaX"/>
    <property type="match status" value="1"/>
</dbReference>
<dbReference type="InterPro" id="IPR036388">
    <property type="entry name" value="WH-like_DNA-bd_sf"/>
</dbReference>
<dbReference type="Pfam" id="PF20803">
    <property type="entry name" value="PaaX_M"/>
    <property type="match status" value="1"/>
</dbReference>
<protein>
    <submittedName>
        <fullName evidence="4">PaaX family transcriptional regulator</fullName>
    </submittedName>
</protein>
<sequence>MRARSAIFDLYGDHLLARDGWAPVQAVVRLTGAVDVAAPATRTAISRMTREGWLAPREDHGVRGYVATARARARLGAAWTRIFQGPVHDWDGRWHVVVTGHVSDRSARDRLAASLQFLGYGRLGPSTWVAPRASSELGAATAGVPLHSFHANLEQPGAQLAAQLWDLEALAASYSSFLLWLREQTGSCAIRSGESAYAARALIVHAWRKFLFTDPGLPARLLPDAWPGQEAAERFREATTALWPGATAYVAECLADPGARR</sequence>
<accession>A0A561E175</accession>
<comment type="caution">
    <text evidence="4">The sequence shown here is derived from an EMBL/GenBank/DDBJ whole genome shotgun (WGS) entry which is preliminary data.</text>
</comment>